<dbReference type="AlphaFoldDB" id="A0A9Q9ELF7"/>
<evidence type="ECO:0000313" key="2">
    <source>
        <dbReference type="EMBL" id="USW53403.1"/>
    </source>
</evidence>
<feature type="compositionally biased region" description="Acidic residues" evidence="1">
    <location>
        <begin position="200"/>
        <end position="223"/>
    </location>
</feature>
<evidence type="ECO:0000256" key="1">
    <source>
        <dbReference type="SAM" id="MobiDB-lite"/>
    </source>
</evidence>
<evidence type="ECO:0000313" key="3">
    <source>
        <dbReference type="Proteomes" id="UP001056384"/>
    </source>
</evidence>
<feature type="compositionally biased region" description="Basic residues" evidence="1">
    <location>
        <begin position="271"/>
        <end position="282"/>
    </location>
</feature>
<sequence length="415" mass="47423">MNITAQPVVLTAQDLISSWKEGDLHSKFDHYLNGRIRVNRPEGQLAMVCIGAMKHNITDDTHHQFVGRNGRQLLFFCIAERDHPVHYGRQMYIRRGVYSGKARPILTQMRIADHLIDCDLPWMMKGFYKTEATRAILGWDLVQRALVEVADAFYEAVVRDHFNRHWRPVPDGALRVPKRKAPDDGDSEPSKRARCTENSDSSDECDDEEESSDDSDQNDDTEEPGSSKAGDDPVDSECTATDATTTSNRSRSRGVENAGFRPFNPFAGMRNRSRLQRQRQRLRKESPAQRVWSDFIYGYIRKPGPDRLKEVAEAYKAIFKKEVPIATLKQGHEEFFQPANRGLESIRTRVPTIESMSAEQAKWDVAQAQKDAKLREIEKYQKALELVSFSTTGGYRDRTPPDCRCGPHRDHLCPQ</sequence>
<proteinExistence type="predicted"/>
<dbReference type="Proteomes" id="UP001056384">
    <property type="component" value="Chromosome 5"/>
</dbReference>
<dbReference type="EMBL" id="CP099422">
    <property type="protein sequence ID" value="USW53403.1"/>
    <property type="molecule type" value="Genomic_DNA"/>
</dbReference>
<keyword evidence="3" id="KW-1185">Reference proteome</keyword>
<accession>A0A9Q9ELF7</accession>
<reference evidence="2" key="1">
    <citation type="submission" date="2022-06" db="EMBL/GenBank/DDBJ databases">
        <title>Complete genome sequences of two strains of the flax pathogen Septoria linicola.</title>
        <authorList>
            <person name="Lapalu N."/>
            <person name="Simon A."/>
            <person name="Demenou B."/>
            <person name="Paumier D."/>
            <person name="Guillot M.-P."/>
            <person name="Gout L."/>
            <person name="Valade R."/>
        </authorList>
    </citation>
    <scope>NUCLEOTIDE SEQUENCE</scope>
    <source>
        <strain evidence="2">SE15195</strain>
    </source>
</reference>
<protein>
    <submittedName>
        <fullName evidence="2">Uncharacterized protein</fullName>
    </submittedName>
</protein>
<name>A0A9Q9ELF7_9PEZI</name>
<gene>
    <name evidence="2" type="ORF">Slin15195_G067220</name>
</gene>
<feature type="region of interest" description="Disordered" evidence="1">
    <location>
        <begin position="168"/>
        <end position="285"/>
    </location>
</feature>
<feature type="compositionally biased region" description="Polar residues" evidence="1">
    <location>
        <begin position="238"/>
        <end position="249"/>
    </location>
</feature>
<feature type="compositionally biased region" description="Basic and acidic residues" evidence="1">
    <location>
        <begin position="180"/>
        <end position="197"/>
    </location>
</feature>
<organism evidence="2 3">
    <name type="scientific">Septoria linicola</name>
    <dbReference type="NCBI Taxonomy" id="215465"/>
    <lineage>
        <taxon>Eukaryota</taxon>
        <taxon>Fungi</taxon>
        <taxon>Dikarya</taxon>
        <taxon>Ascomycota</taxon>
        <taxon>Pezizomycotina</taxon>
        <taxon>Dothideomycetes</taxon>
        <taxon>Dothideomycetidae</taxon>
        <taxon>Mycosphaerellales</taxon>
        <taxon>Mycosphaerellaceae</taxon>
        <taxon>Septoria</taxon>
    </lineage>
</organism>